<dbReference type="Gene3D" id="3.40.390.10">
    <property type="entry name" value="Collagenase (Catalytic Domain)"/>
    <property type="match status" value="1"/>
</dbReference>
<comment type="caution">
    <text evidence="2">The sequence shown here is derived from an EMBL/GenBank/DDBJ whole genome shotgun (WGS) entry which is preliminary data.</text>
</comment>
<name>A0A9P4K8T6_9PLEO</name>
<keyword evidence="1" id="KW-0732">Signal</keyword>
<sequence length="626" mass="68740">MSLASLKAHGLLLLGFLSTKAVADAHRETTWIWDPDCKTGAKETIQQGFKDALMMAKKVDSKIDFRSDNAAIDYFGVDTIEALGDPGIAGIFETFTKSEWRFTVSCPANNSTKAACVAEQGNFGGIVGSSLVYSNATSNSTSRLTRRSDPDSSENTRDVQLSFCDEFFQNPPLAHKTADNLWGGDLSNRTNINMYLWNQGTSMLRELLHHLPPQAPLDKPIFDAFIRVNEASPGQLPGLSLISGYGAVGSKLLARIKGKELYSARNANNYALFALAKYLETKVINTYPWLPRTDYLNSVPMLAKLTDDTINAVNTSIVTALDSPNVVSIIKPDQKVNNFIKDRILDATGVAFRAGDDYPKESLDAWNKFFDDTKAVKGNEINTYLRKEIKCVARNETRYLGPSLQPFTRDQAAASIRDFCGREDLLSFHIVPKVRLSNMTTPGGNHKVLDVWTEATAPGNDKVELSIGLTLKPGMAVLTNETKYFEGKTEFENRDSCRRTLESVIDACDQTTPEVKFGGLLEFTDGRIFTVLGRKPNAPNSPAQISATQYDNPGALNCKPVDRSLLWLPKAYNVTENTCACSFEKFAKDQNLFCKQADGGCGTLSADGIANMQDAVELSEVGKPCV</sequence>
<dbReference type="GO" id="GO:0008237">
    <property type="term" value="F:metallopeptidase activity"/>
    <property type="evidence" value="ECO:0007669"/>
    <property type="project" value="InterPro"/>
</dbReference>
<reference evidence="3" key="1">
    <citation type="journal article" date="2020" name="Stud. Mycol.">
        <title>101 Dothideomycetes genomes: A test case for predicting lifestyles and emergence of pathogens.</title>
        <authorList>
            <person name="Haridas S."/>
            <person name="Albert R."/>
            <person name="Binder M."/>
            <person name="Bloem J."/>
            <person name="LaButti K."/>
            <person name="Salamov A."/>
            <person name="Andreopoulos B."/>
            <person name="Baker S."/>
            <person name="Barry K."/>
            <person name="Bills G."/>
            <person name="Bluhm B."/>
            <person name="Cannon C."/>
            <person name="Castanera R."/>
            <person name="Culley D."/>
            <person name="Daum C."/>
            <person name="Ezra D."/>
            <person name="Gonzalez J."/>
            <person name="Henrissat B."/>
            <person name="Kuo A."/>
            <person name="Liang C."/>
            <person name="Lipzen A."/>
            <person name="Lutzoni F."/>
            <person name="Magnuson J."/>
            <person name="Mondo S."/>
            <person name="Nolan M."/>
            <person name="Ohm R."/>
            <person name="Pangilinan J."/>
            <person name="Park H.-J."/>
            <person name="Ramirez L."/>
            <person name="Alfaro M."/>
            <person name="Sun H."/>
            <person name="Tritt A."/>
            <person name="Yoshinaga Y."/>
            <person name="Zwiers L.-H."/>
            <person name="Turgeon B."/>
            <person name="Goodwin S."/>
            <person name="Spatafora J."/>
            <person name="Crous P."/>
            <person name="Grigoriev I."/>
        </authorList>
    </citation>
    <scope>NUCLEOTIDE SEQUENCE [LARGE SCALE GENOMIC DNA]</scope>
    <source>
        <strain evidence="3">CBS 304.66</strain>
    </source>
</reference>
<dbReference type="OrthoDB" id="3796854at2759"/>
<dbReference type="Proteomes" id="UP000800093">
    <property type="component" value="Unassembled WGS sequence"/>
</dbReference>
<evidence type="ECO:0000256" key="1">
    <source>
        <dbReference type="SAM" id="SignalP"/>
    </source>
</evidence>
<gene>
    <name evidence="2" type="ORF">CC78DRAFT_616517</name>
</gene>
<feature type="chain" id="PRO_5040181839" evidence="1">
    <location>
        <begin position="24"/>
        <end position="626"/>
    </location>
</feature>
<organism evidence="2 3">
    <name type="scientific">Lojkania enalia</name>
    <dbReference type="NCBI Taxonomy" id="147567"/>
    <lineage>
        <taxon>Eukaryota</taxon>
        <taxon>Fungi</taxon>
        <taxon>Dikarya</taxon>
        <taxon>Ascomycota</taxon>
        <taxon>Pezizomycotina</taxon>
        <taxon>Dothideomycetes</taxon>
        <taxon>Pleosporomycetidae</taxon>
        <taxon>Pleosporales</taxon>
        <taxon>Pleosporales incertae sedis</taxon>
        <taxon>Lojkania</taxon>
    </lineage>
</organism>
<accession>A0A9P4K8T6</accession>
<evidence type="ECO:0000313" key="2">
    <source>
        <dbReference type="EMBL" id="KAF2264864.1"/>
    </source>
</evidence>
<dbReference type="InterPro" id="IPR024079">
    <property type="entry name" value="MetalloPept_cat_dom_sf"/>
</dbReference>
<keyword evidence="3" id="KW-1185">Reference proteome</keyword>
<dbReference type="AlphaFoldDB" id="A0A9P4K8T6"/>
<protein>
    <submittedName>
        <fullName evidence="2">Uncharacterized protein</fullName>
    </submittedName>
</protein>
<dbReference type="EMBL" id="ML986613">
    <property type="protein sequence ID" value="KAF2264864.1"/>
    <property type="molecule type" value="Genomic_DNA"/>
</dbReference>
<proteinExistence type="predicted"/>
<feature type="signal peptide" evidence="1">
    <location>
        <begin position="1"/>
        <end position="23"/>
    </location>
</feature>
<evidence type="ECO:0000313" key="3">
    <source>
        <dbReference type="Proteomes" id="UP000800093"/>
    </source>
</evidence>